<sequence>MPLSLWARRTRKQKSTERLLGQDINTAWHRLTTFEERTGNRTSIAVNPIIMMKPSLSRTRFSQLISRKWASEEDEELPDKGLRKRQPVPGLATVNSELQIPSR</sequence>
<comment type="caution">
    <text evidence="2">The sequence shown here is derived from an EMBL/GenBank/DDBJ whole genome shotgun (WGS) entry which is preliminary data.</text>
</comment>
<gene>
    <name evidence="2" type="ORF">ATNIH1004_004390</name>
</gene>
<proteinExistence type="predicted"/>
<evidence type="ECO:0000313" key="3">
    <source>
        <dbReference type="Proteomes" id="UP000324241"/>
    </source>
</evidence>
<evidence type="ECO:0000256" key="1">
    <source>
        <dbReference type="SAM" id="MobiDB-lite"/>
    </source>
</evidence>
<name>A0A5M9MNA4_9EURO</name>
<dbReference type="Proteomes" id="UP000324241">
    <property type="component" value="Unassembled WGS sequence"/>
</dbReference>
<feature type="region of interest" description="Disordered" evidence="1">
    <location>
        <begin position="72"/>
        <end position="103"/>
    </location>
</feature>
<reference evidence="2 3" key="1">
    <citation type="submission" date="2019-08" db="EMBL/GenBank/DDBJ databases">
        <title>The genome sequence of a newly discovered highly antifungal drug resistant Aspergillus species, Aspergillus tanneri NIH 1004.</title>
        <authorList>
            <person name="Mounaud S."/>
            <person name="Singh I."/>
            <person name="Joardar V."/>
            <person name="Pakala S."/>
            <person name="Pakala S."/>
            <person name="Venepally P."/>
            <person name="Chung J.K."/>
            <person name="Losada L."/>
            <person name="Nierman W.C."/>
        </authorList>
    </citation>
    <scope>NUCLEOTIDE SEQUENCE [LARGE SCALE GENOMIC DNA]</scope>
    <source>
        <strain evidence="2 3">NIH1004</strain>
    </source>
</reference>
<accession>A0A5M9MNA4</accession>
<dbReference type="AlphaFoldDB" id="A0A5M9MNA4"/>
<feature type="compositionally biased region" description="Polar residues" evidence="1">
    <location>
        <begin position="93"/>
        <end position="103"/>
    </location>
</feature>
<dbReference type="RefSeq" id="XP_033427866.1">
    <property type="nucleotide sequence ID" value="XM_033569060.1"/>
</dbReference>
<dbReference type="EMBL" id="QUQM01000003">
    <property type="protein sequence ID" value="KAA8648505.1"/>
    <property type="molecule type" value="Genomic_DNA"/>
</dbReference>
<evidence type="ECO:0000313" key="2">
    <source>
        <dbReference type="EMBL" id="KAA8648505.1"/>
    </source>
</evidence>
<organism evidence="2 3">
    <name type="scientific">Aspergillus tanneri</name>
    <dbReference type="NCBI Taxonomy" id="1220188"/>
    <lineage>
        <taxon>Eukaryota</taxon>
        <taxon>Fungi</taxon>
        <taxon>Dikarya</taxon>
        <taxon>Ascomycota</taxon>
        <taxon>Pezizomycotina</taxon>
        <taxon>Eurotiomycetes</taxon>
        <taxon>Eurotiomycetidae</taxon>
        <taxon>Eurotiales</taxon>
        <taxon>Aspergillaceae</taxon>
        <taxon>Aspergillus</taxon>
        <taxon>Aspergillus subgen. Circumdati</taxon>
    </lineage>
</organism>
<dbReference type="GeneID" id="54327092"/>
<protein>
    <submittedName>
        <fullName evidence="2">Uncharacterized protein</fullName>
    </submittedName>
</protein>